<dbReference type="Gene3D" id="1.10.1280.10">
    <property type="entry name" value="Di-copper center containing domain from catechol oxidase"/>
    <property type="match status" value="1"/>
</dbReference>
<dbReference type="PRINTS" id="PR00092">
    <property type="entry name" value="TYROSINASE"/>
</dbReference>
<sequence length="383" mass="42819">MFSFVAVLLFFIIGNSEAGPYPRDSVDRLQDIGLENLESHLARLPRASGCSLDTAIKRKEWSSLTIDERLNYINATKCLAQKPPRYSMDEVPGTRSRYDDFVATHIQQTSSIHFTAKFLSWHRYYVFAYEQALRDECGYRGYQPITDAEKYEHWPYYSSDPRNSPIFNGNDSSMSGDGAKVAHNGIPFGNITIPPANGGGCLLGGPFKDFEAHLGPVASRLKDVPLNPRKDGLGYNPRCLRRDINPESSKFTSETYTYDLITENKDIHSFQTLMQGDMQRSNPGVHGGGHTTIGGDPGGDLFNSPADPVFWLHHAMIDRTWWIWQLQDLDSRLTAVSGTTNMKDPTAPNGTLTDDIDLSVNAPKMKLGDLLDTMNGPFCYVYV</sequence>
<protein>
    <submittedName>
        <fullName evidence="6">Tyrosinase-like protein orsC</fullName>
    </submittedName>
</protein>
<keyword evidence="2" id="KW-0560">Oxidoreductase</keyword>
<feature type="chain" id="PRO_5034704708" evidence="3">
    <location>
        <begin position="19"/>
        <end position="383"/>
    </location>
</feature>
<evidence type="ECO:0000313" key="7">
    <source>
        <dbReference type="Proteomes" id="UP000613401"/>
    </source>
</evidence>
<dbReference type="PROSITE" id="PS00497">
    <property type="entry name" value="TYROSINASE_1"/>
    <property type="match status" value="1"/>
</dbReference>
<keyword evidence="3" id="KW-0732">Signal</keyword>
<dbReference type="InterPro" id="IPR008922">
    <property type="entry name" value="Di-copper_centre_dom_sf"/>
</dbReference>
<feature type="domain" description="Tyrosinase copper-binding" evidence="4">
    <location>
        <begin position="113"/>
        <end position="130"/>
    </location>
</feature>
<dbReference type="GO" id="GO:0046872">
    <property type="term" value="F:metal ion binding"/>
    <property type="evidence" value="ECO:0007669"/>
    <property type="project" value="UniProtKB-KW"/>
</dbReference>
<keyword evidence="7" id="KW-1185">Reference proteome</keyword>
<evidence type="ECO:0000313" key="6">
    <source>
        <dbReference type="EMBL" id="KAF3810422.1"/>
    </source>
</evidence>
<name>A0A8H4FQ80_COLGL</name>
<evidence type="ECO:0000259" key="4">
    <source>
        <dbReference type="PROSITE" id="PS00497"/>
    </source>
</evidence>
<dbReference type="PANTHER" id="PTHR11474">
    <property type="entry name" value="TYROSINASE FAMILY MEMBER"/>
    <property type="match status" value="1"/>
</dbReference>
<dbReference type="GeneID" id="69007641"/>
<dbReference type="SUPFAM" id="SSF48056">
    <property type="entry name" value="Di-copper centre-containing domain"/>
    <property type="match status" value="1"/>
</dbReference>
<dbReference type="GO" id="GO:0016491">
    <property type="term" value="F:oxidoreductase activity"/>
    <property type="evidence" value="ECO:0007669"/>
    <property type="project" value="UniProtKB-KW"/>
</dbReference>
<proteinExistence type="predicted"/>
<dbReference type="RefSeq" id="XP_045269581.1">
    <property type="nucleotide sequence ID" value="XM_045400606.1"/>
</dbReference>
<organism evidence="6 7">
    <name type="scientific">Colletotrichum gloeosporioides</name>
    <name type="common">Anthracnose fungus</name>
    <name type="synonym">Glomerella cingulata</name>
    <dbReference type="NCBI Taxonomy" id="474922"/>
    <lineage>
        <taxon>Eukaryota</taxon>
        <taxon>Fungi</taxon>
        <taxon>Dikarya</taxon>
        <taxon>Ascomycota</taxon>
        <taxon>Pezizomycotina</taxon>
        <taxon>Sordariomycetes</taxon>
        <taxon>Hypocreomycetidae</taxon>
        <taxon>Glomerellales</taxon>
        <taxon>Glomerellaceae</taxon>
        <taxon>Colletotrichum</taxon>
        <taxon>Colletotrichum gloeosporioides species complex</taxon>
    </lineage>
</organism>
<gene>
    <name evidence="6" type="ORF">GCG54_00000469</name>
</gene>
<evidence type="ECO:0000256" key="3">
    <source>
        <dbReference type="SAM" id="SignalP"/>
    </source>
</evidence>
<dbReference type="Pfam" id="PF00264">
    <property type="entry name" value="Tyrosinase"/>
    <property type="match status" value="1"/>
</dbReference>
<feature type="domain" description="Tyrosinase copper-binding" evidence="5">
    <location>
        <begin position="307"/>
        <end position="318"/>
    </location>
</feature>
<dbReference type="InterPro" id="IPR050316">
    <property type="entry name" value="Tyrosinase/Hemocyanin"/>
</dbReference>
<dbReference type="PANTHER" id="PTHR11474:SF125">
    <property type="entry name" value="N-ACETYL-6-HYDROXYTRYPTOPHAN OXIDASE IVOB-RELATED"/>
    <property type="match status" value="1"/>
</dbReference>
<dbReference type="PROSITE" id="PS00498">
    <property type="entry name" value="TYROSINASE_2"/>
    <property type="match status" value="1"/>
</dbReference>
<dbReference type="EMBL" id="WVTB01000012">
    <property type="protein sequence ID" value="KAF3810422.1"/>
    <property type="molecule type" value="Genomic_DNA"/>
</dbReference>
<accession>A0A8H4FQ80</accession>
<dbReference type="Proteomes" id="UP000613401">
    <property type="component" value="Unassembled WGS sequence"/>
</dbReference>
<comment type="caution">
    <text evidence="6">The sequence shown here is derived from an EMBL/GenBank/DDBJ whole genome shotgun (WGS) entry which is preliminary data.</text>
</comment>
<feature type="signal peptide" evidence="3">
    <location>
        <begin position="1"/>
        <end position="18"/>
    </location>
</feature>
<reference evidence="6" key="1">
    <citation type="journal article" date="2020" name="Phytopathology">
        <title>Genome sequence and comparative analysis of Colletotrichum gloeosporioides isolated from Liriodendron leaves.</title>
        <authorList>
            <person name="Fu F.F."/>
            <person name="Hao Z."/>
            <person name="Wang P."/>
            <person name="Lu Y."/>
            <person name="Xue L.J."/>
            <person name="Wei G."/>
            <person name="Tian Y."/>
            <person name="Baishi H."/>
            <person name="Xu H."/>
            <person name="Shi J."/>
            <person name="Cheng T."/>
            <person name="Wang G."/>
            <person name="Yi Y."/>
            <person name="Chen J."/>
        </authorList>
    </citation>
    <scope>NUCLEOTIDE SEQUENCE</scope>
    <source>
        <strain evidence="6">Lc1</strain>
    </source>
</reference>
<dbReference type="AlphaFoldDB" id="A0A8H4FQ80"/>
<keyword evidence="1" id="KW-0479">Metal-binding</keyword>
<evidence type="ECO:0000256" key="2">
    <source>
        <dbReference type="ARBA" id="ARBA00023002"/>
    </source>
</evidence>
<evidence type="ECO:0000259" key="5">
    <source>
        <dbReference type="PROSITE" id="PS00498"/>
    </source>
</evidence>
<reference evidence="6" key="2">
    <citation type="submission" date="2020-03" db="EMBL/GenBank/DDBJ databases">
        <authorList>
            <person name="Fu F.-F."/>
            <person name="Chen J."/>
        </authorList>
    </citation>
    <scope>NUCLEOTIDE SEQUENCE</scope>
    <source>
        <strain evidence="6">Lc1</strain>
    </source>
</reference>
<evidence type="ECO:0000256" key="1">
    <source>
        <dbReference type="ARBA" id="ARBA00022723"/>
    </source>
</evidence>
<dbReference type="InterPro" id="IPR002227">
    <property type="entry name" value="Tyrosinase_Cu-bd"/>
</dbReference>